<keyword evidence="5" id="KW-1185">Reference proteome</keyword>
<evidence type="ECO:0000259" key="3">
    <source>
        <dbReference type="Pfam" id="PF13960"/>
    </source>
</evidence>
<comment type="caution">
    <text evidence="4">The sequence shown here is derived from an EMBL/GenBank/DDBJ whole genome shotgun (WGS) entry which is preliminary data.</text>
</comment>
<evidence type="ECO:0008006" key="6">
    <source>
        <dbReference type="Google" id="ProtNLM"/>
    </source>
</evidence>
<proteinExistence type="predicted"/>
<organism evidence="4 5">
    <name type="scientific">Lolium multiflorum</name>
    <name type="common">Italian ryegrass</name>
    <name type="synonym">Lolium perenne subsp. multiflorum</name>
    <dbReference type="NCBI Taxonomy" id="4521"/>
    <lineage>
        <taxon>Eukaryota</taxon>
        <taxon>Viridiplantae</taxon>
        <taxon>Streptophyta</taxon>
        <taxon>Embryophyta</taxon>
        <taxon>Tracheophyta</taxon>
        <taxon>Spermatophyta</taxon>
        <taxon>Magnoliopsida</taxon>
        <taxon>Liliopsida</taxon>
        <taxon>Poales</taxon>
        <taxon>Poaceae</taxon>
        <taxon>BOP clade</taxon>
        <taxon>Pooideae</taxon>
        <taxon>Poodae</taxon>
        <taxon>Poeae</taxon>
        <taxon>Poeae Chloroplast Group 2 (Poeae type)</taxon>
        <taxon>Loliodinae</taxon>
        <taxon>Loliinae</taxon>
        <taxon>Lolium</taxon>
    </lineage>
</organism>
<dbReference type="EMBL" id="JAUUTY010000002">
    <property type="protein sequence ID" value="KAK1686872.1"/>
    <property type="molecule type" value="Genomic_DNA"/>
</dbReference>
<evidence type="ECO:0000313" key="4">
    <source>
        <dbReference type="EMBL" id="KAK1686872.1"/>
    </source>
</evidence>
<reference evidence="4" key="1">
    <citation type="submission" date="2023-07" db="EMBL/GenBank/DDBJ databases">
        <title>A chromosome-level genome assembly of Lolium multiflorum.</title>
        <authorList>
            <person name="Chen Y."/>
            <person name="Copetti D."/>
            <person name="Kolliker R."/>
            <person name="Studer B."/>
        </authorList>
    </citation>
    <scope>NUCLEOTIDE SEQUENCE</scope>
    <source>
        <strain evidence="4">02402/16</strain>
        <tissue evidence="4">Leaf</tissue>
    </source>
</reference>
<protein>
    <recommendedName>
        <fullName evidence="6">Transposon protein, putative, CACTA, En/Spm sub-class</fullName>
    </recommendedName>
</protein>
<dbReference type="InterPro" id="IPR025452">
    <property type="entry name" value="DUF4218"/>
</dbReference>
<name>A0AAD8TSA1_LOLMU</name>
<dbReference type="Proteomes" id="UP001231189">
    <property type="component" value="Unassembled WGS sequence"/>
</dbReference>
<evidence type="ECO:0000313" key="5">
    <source>
        <dbReference type="Proteomes" id="UP001231189"/>
    </source>
</evidence>
<feature type="domain" description="DUF4216" evidence="2">
    <location>
        <begin position="373"/>
        <end position="449"/>
    </location>
</feature>
<feature type="domain" description="DUF4218" evidence="3">
    <location>
        <begin position="99"/>
        <end position="205"/>
    </location>
</feature>
<gene>
    <name evidence="4" type="ORF">QYE76_047720</name>
</gene>
<evidence type="ECO:0000256" key="1">
    <source>
        <dbReference type="SAM" id="MobiDB-lite"/>
    </source>
</evidence>
<dbReference type="Pfam" id="PF13952">
    <property type="entry name" value="DUF4216"/>
    <property type="match status" value="1"/>
</dbReference>
<accession>A0AAD8TSA1</accession>
<sequence length="489" mass="55589">MVRPTNARPTHTQSRATSTRPPTAAATHRHPRHPRAEPLRPPGRSGRAAPPPPAVAPSPEQPGPPPLPSRPLRLPLPPPAAPPPAAAVALPRSPPAMICTEVIEKLQEQVQDMLCKLEMIFPPGFFTPMLHLIVHLANEALLGGPVQYRWQFCIEREFKYIRYKCGNKNKIEACIAEATLLHEMADATTMYYANDVPTKHNPVARYNSDEPNRDPKLLLFKYPGGKAGASKVENISPEEKDCIMLYVLMNMEEVVDFMSQFHDEMWSGRNGPTPTQWYTLLKEGAPPLNKSFVNWFHEKGADPNVEMTDELRCVSQGFNRRVHTHEKYDVNGYRFHTEFHQKNRPNAKTINTGVYTRGADDLDYYGRLQKVYELTFNNANIELKLFVFKCHWFDPHGGMRSTPSIGLVEVRPTTTYSGSDVYVVAHQTKQVYYLSYPCRNEELMGWEVVFQVSPHGKLPIPSEDDYNNIDPVTYEGIFYQEEEQFGAFK</sequence>
<feature type="compositionally biased region" description="Low complexity" evidence="1">
    <location>
        <begin position="15"/>
        <end position="26"/>
    </location>
</feature>
<feature type="region of interest" description="Disordered" evidence="1">
    <location>
        <begin position="1"/>
        <end position="88"/>
    </location>
</feature>
<dbReference type="Pfam" id="PF13960">
    <property type="entry name" value="DUF4218"/>
    <property type="match status" value="1"/>
</dbReference>
<dbReference type="AlphaFoldDB" id="A0AAD8TSA1"/>
<dbReference type="InterPro" id="IPR025312">
    <property type="entry name" value="DUF4216"/>
</dbReference>
<dbReference type="PANTHER" id="PTHR48258:SF3">
    <property type="entry name" value="FK506-BINDING PROTEIN 4-LIKE ISOFORM X1"/>
    <property type="match status" value="1"/>
</dbReference>
<evidence type="ECO:0000259" key="2">
    <source>
        <dbReference type="Pfam" id="PF13952"/>
    </source>
</evidence>
<dbReference type="PANTHER" id="PTHR48258">
    <property type="entry name" value="DUF4218 DOMAIN-CONTAINING PROTEIN-RELATED"/>
    <property type="match status" value="1"/>
</dbReference>
<feature type="compositionally biased region" description="Pro residues" evidence="1">
    <location>
        <begin position="49"/>
        <end position="85"/>
    </location>
</feature>